<dbReference type="InterPro" id="IPR011009">
    <property type="entry name" value="Kinase-like_dom_sf"/>
</dbReference>
<dbReference type="EMBL" id="ABEU02000013">
    <property type="status" value="NOT_ANNOTATED_CDS"/>
    <property type="molecule type" value="Genomic_DNA"/>
</dbReference>
<keyword evidence="4" id="KW-0472">Membrane</keyword>
<dbReference type="Proteomes" id="UP000006727">
    <property type="component" value="Chromosome 13"/>
</dbReference>
<dbReference type="PROSITE" id="PS50011">
    <property type="entry name" value="PROTEIN_KINASE_DOM"/>
    <property type="match status" value="1"/>
</dbReference>
<evidence type="ECO:0000256" key="4">
    <source>
        <dbReference type="ARBA" id="ARBA00023136"/>
    </source>
</evidence>
<dbReference type="GO" id="GO:0016020">
    <property type="term" value="C:membrane"/>
    <property type="evidence" value="ECO:0007669"/>
    <property type="project" value="UniProtKB-SubCell"/>
</dbReference>
<dbReference type="InterPro" id="IPR000719">
    <property type="entry name" value="Prot_kinase_dom"/>
</dbReference>
<reference evidence="7" key="3">
    <citation type="submission" date="2020-12" db="UniProtKB">
        <authorList>
            <consortium name="EnsemblPlants"/>
        </authorList>
    </citation>
    <scope>IDENTIFICATION</scope>
</reference>
<evidence type="ECO:0000256" key="3">
    <source>
        <dbReference type="ARBA" id="ARBA00022737"/>
    </source>
</evidence>
<dbReference type="GO" id="GO:0005524">
    <property type="term" value="F:ATP binding"/>
    <property type="evidence" value="ECO:0007669"/>
    <property type="project" value="InterPro"/>
</dbReference>
<evidence type="ECO:0000313" key="8">
    <source>
        <dbReference type="Proteomes" id="UP000006727"/>
    </source>
</evidence>
<dbReference type="Pfam" id="PF07714">
    <property type="entry name" value="PK_Tyr_Ser-Thr"/>
    <property type="match status" value="1"/>
</dbReference>
<accession>A0A7I4ASM8</accession>
<evidence type="ECO:0000256" key="5">
    <source>
        <dbReference type="ARBA" id="ARBA00023180"/>
    </source>
</evidence>
<reference evidence="7 8" key="2">
    <citation type="journal article" date="2018" name="Plant J.">
        <title>The Physcomitrella patens chromosome-scale assembly reveals moss genome structure and evolution.</title>
        <authorList>
            <person name="Lang D."/>
            <person name="Ullrich K.K."/>
            <person name="Murat F."/>
            <person name="Fuchs J."/>
            <person name="Jenkins J."/>
            <person name="Haas F.B."/>
            <person name="Piednoel M."/>
            <person name="Gundlach H."/>
            <person name="Van Bel M."/>
            <person name="Meyberg R."/>
            <person name="Vives C."/>
            <person name="Morata J."/>
            <person name="Symeonidi A."/>
            <person name="Hiss M."/>
            <person name="Muchero W."/>
            <person name="Kamisugi Y."/>
            <person name="Saleh O."/>
            <person name="Blanc G."/>
            <person name="Decker E.L."/>
            <person name="van Gessel N."/>
            <person name="Grimwood J."/>
            <person name="Hayes R.D."/>
            <person name="Graham S.W."/>
            <person name="Gunter L.E."/>
            <person name="McDaniel S.F."/>
            <person name="Hoernstein S.N.W."/>
            <person name="Larsson A."/>
            <person name="Li F.W."/>
            <person name="Perroud P.F."/>
            <person name="Phillips J."/>
            <person name="Ranjan P."/>
            <person name="Rokshar D.S."/>
            <person name="Rothfels C.J."/>
            <person name="Schneider L."/>
            <person name="Shu S."/>
            <person name="Stevenson D.W."/>
            <person name="Thummler F."/>
            <person name="Tillich M."/>
            <person name="Villarreal Aguilar J.C."/>
            <person name="Widiez T."/>
            <person name="Wong G.K."/>
            <person name="Wymore A."/>
            <person name="Zhang Y."/>
            <person name="Zimmer A.D."/>
            <person name="Quatrano R.S."/>
            <person name="Mayer K.F.X."/>
            <person name="Goodstein D."/>
            <person name="Casacuberta J.M."/>
            <person name="Vandepoele K."/>
            <person name="Reski R."/>
            <person name="Cuming A.C."/>
            <person name="Tuskan G.A."/>
            <person name="Maumus F."/>
            <person name="Salse J."/>
            <person name="Schmutz J."/>
            <person name="Rensing S.A."/>
        </authorList>
    </citation>
    <scope>NUCLEOTIDE SEQUENCE [LARGE SCALE GENOMIC DNA]</scope>
    <source>
        <strain evidence="7 8">cv. Gransden 2004</strain>
    </source>
</reference>
<evidence type="ECO:0000256" key="1">
    <source>
        <dbReference type="ARBA" id="ARBA00004370"/>
    </source>
</evidence>
<evidence type="ECO:0000256" key="2">
    <source>
        <dbReference type="ARBA" id="ARBA00022729"/>
    </source>
</evidence>
<dbReference type="EnsemblPlants" id="Pp3c13_21740V3.2">
    <property type="protein sequence ID" value="Pp3c13_21740V3.2"/>
    <property type="gene ID" value="Pp3c13_21740"/>
</dbReference>
<keyword evidence="5" id="KW-0325">Glycoprotein</keyword>
<keyword evidence="3" id="KW-0677">Repeat</keyword>
<dbReference type="InterPro" id="IPR001245">
    <property type="entry name" value="Ser-Thr/Tyr_kinase_cat_dom"/>
</dbReference>
<keyword evidence="8" id="KW-1185">Reference proteome</keyword>
<dbReference type="PANTHER" id="PTHR45974">
    <property type="entry name" value="RECEPTOR-LIKE PROTEIN 55"/>
    <property type="match status" value="1"/>
</dbReference>
<dbReference type="GeneID" id="112290768"/>
<reference evidence="7 8" key="1">
    <citation type="journal article" date="2008" name="Science">
        <title>The Physcomitrella genome reveals evolutionary insights into the conquest of land by plants.</title>
        <authorList>
            <person name="Rensing S."/>
            <person name="Lang D."/>
            <person name="Zimmer A."/>
            <person name="Terry A."/>
            <person name="Salamov A."/>
            <person name="Shapiro H."/>
            <person name="Nishiyama T."/>
            <person name="Perroud P.-F."/>
            <person name="Lindquist E."/>
            <person name="Kamisugi Y."/>
            <person name="Tanahashi T."/>
            <person name="Sakakibara K."/>
            <person name="Fujita T."/>
            <person name="Oishi K."/>
            <person name="Shin-I T."/>
            <person name="Kuroki Y."/>
            <person name="Toyoda A."/>
            <person name="Suzuki Y."/>
            <person name="Hashimoto A."/>
            <person name="Yamaguchi K."/>
            <person name="Sugano A."/>
            <person name="Kohara Y."/>
            <person name="Fujiyama A."/>
            <person name="Anterola A."/>
            <person name="Aoki S."/>
            <person name="Ashton N."/>
            <person name="Barbazuk W.B."/>
            <person name="Barker E."/>
            <person name="Bennetzen J."/>
            <person name="Bezanilla M."/>
            <person name="Blankenship R."/>
            <person name="Cho S.H."/>
            <person name="Dutcher S."/>
            <person name="Estelle M."/>
            <person name="Fawcett J.A."/>
            <person name="Gundlach H."/>
            <person name="Hanada K."/>
            <person name="Heyl A."/>
            <person name="Hicks K.A."/>
            <person name="Hugh J."/>
            <person name="Lohr M."/>
            <person name="Mayer K."/>
            <person name="Melkozernov A."/>
            <person name="Murata T."/>
            <person name="Nelson D."/>
            <person name="Pils B."/>
            <person name="Prigge M."/>
            <person name="Reiss B."/>
            <person name="Renner T."/>
            <person name="Rombauts S."/>
            <person name="Rushton P."/>
            <person name="Sanderfoot A."/>
            <person name="Schween G."/>
            <person name="Shiu S.-H."/>
            <person name="Stueber K."/>
            <person name="Theodoulou F.L."/>
            <person name="Tu H."/>
            <person name="Van de Peer Y."/>
            <person name="Verrier P.J."/>
            <person name="Waters E."/>
            <person name="Wood A."/>
            <person name="Yang L."/>
            <person name="Cove D."/>
            <person name="Cuming A."/>
            <person name="Hasebe M."/>
            <person name="Lucas S."/>
            <person name="Mishler D.B."/>
            <person name="Reski R."/>
            <person name="Grigoriev I."/>
            <person name="Quatrano R.S."/>
            <person name="Boore J.L."/>
        </authorList>
    </citation>
    <scope>NUCLEOTIDE SEQUENCE [LARGE SCALE GENOMIC DNA]</scope>
    <source>
        <strain evidence="7 8">cv. Gransden 2004</strain>
    </source>
</reference>
<dbReference type="RefSeq" id="XP_024393199.1">
    <property type="nucleotide sequence ID" value="XM_024537431.2"/>
</dbReference>
<proteinExistence type="predicted"/>
<sequence>MTKENRYGNIVLLFSAIFSERFINVSGSRWNFWLQMLIYKFLPRGNLRDHLKPIVNFDYGSRIRIALGTAKAILYLHTEENLFIFLCSIKTNNIPLDQNSNAKAFDFGLSHQNLQST</sequence>
<evidence type="ECO:0000313" key="7">
    <source>
        <dbReference type="EnsemblPlants" id="Pp3c13_21740V3.2"/>
    </source>
</evidence>
<feature type="domain" description="Protein kinase" evidence="6">
    <location>
        <begin position="1"/>
        <end position="117"/>
    </location>
</feature>
<comment type="subcellular location">
    <subcellularLocation>
        <location evidence="1">Membrane</location>
    </subcellularLocation>
</comment>
<protein>
    <recommendedName>
        <fullName evidence="6">Protein kinase domain-containing protein</fullName>
    </recommendedName>
</protein>
<keyword evidence="2" id="KW-0732">Signal</keyword>
<dbReference type="PANTHER" id="PTHR45974:SF134">
    <property type="entry name" value="OS01G0960400 PROTEIN"/>
    <property type="match status" value="1"/>
</dbReference>
<organism evidence="7 8">
    <name type="scientific">Physcomitrium patens</name>
    <name type="common">Spreading-leaved earth moss</name>
    <name type="synonym">Physcomitrella patens</name>
    <dbReference type="NCBI Taxonomy" id="3218"/>
    <lineage>
        <taxon>Eukaryota</taxon>
        <taxon>Viridiplantae</taxon>
        <taxon>Streptophyta</taxon>
        <taxon>Embryophyta</taxon>
        <taxon>Bryophyta</taxon>
        <taxon>Bryophytina</taxon>
        <taxon>Bryopsida</taxon>
        <taxon>Funariidae</taxon>
        <taxon>Funariales</taxon>
        <taxon>Funariaceae</taxon>
        <taxon>Physcomitrium</taxon>
    </lineage>
</organism>
<evidence type="ECO:0000259" key="6">
    <source>
        <dbReference type="PROSITE" id="PS50011"/>
    </source>
</evidence>
<dbReference type="SUPFAM" id="SSF56112">
    <property type="entry name" value="Protein kinase-like (PK-like)"/>
    <property type="match status" value="1"/>
</dbReference>
<dbReference type="RefSeq" id="XP_073394415.1">
    <property type="nucleotide sequence ID" value="XM_073538314.1"/>
</dbReference>
<dbReference type="OrthoDB" id="2015071at2759"/>
<name>A0A7I4ASM8_PHYPA</name>
<dbReference type="KEGG" id="ppp:112290768"/>
<dbReference type="Gramene" id="Pp3c13_21740V3.2">
    <property type="protein sequence ID" value="Pp3c13_21740V3.2"/>
    <property type="gene ID" value="Pp3c13_21740"/>
</dbReference>
<gene>
    <name evidence="7" type="primary">LOC112290768</name>
</gene>
<dbReference type="Gene3D" id="1.10.510.10">
    <property type="entry name" value="Transferase(Phosphotransferase) domain 1"/>
    <property type="match status" value="1"/>
</dbReference>
<dbReference type="AlphaFoldDB" id="A0A7I4ASM8"/>
<dbReference type="GO" id="GO:0004672">
    <property type="term" value="F:protein kinase activity"/>
    <property type="evidence" value="ECO:0007669"/>
    <property type="project" value="InterPro"/>
</dbReference>